<dbReference type="InterPro" id="IPR003594">
    <property type="entry name" value="HATPase_dom"/>
</dbReference>
<evidence type="ECO:0000256" key="2">
    <source>
        <dbReference type="ARBA" id="ARBA00004370"/>
    </source>
</evidence>
<dbReference type="PANTHER" id="PTHR24421:SF58">
    <property type="entry name" value="SIGNAL TRANSDUCTION HISTIDINE-PROTEIN KINASE_PHOSPHATASE UHPB"/>
    <property type="match status" value="1"/>
</dbReference>
<evidence type="ECO:0000256" key="7">
    <source>
        <dbReference type="ARBA" id="ARBA00023012"/>
    </source>
</evidence>
<dbReference type="Pfam" id="PF07730">
    <property type="entry name" value="HisKA_3"/>
    <property type="match status" value="1"/>
</dbReference>
<evidence type="ECO:0000313" key="12">
    <source>
        <dbReference type="Proteomes" id="UP000012019"/>
    </source>
</evidence>
<protein>
    <recommendedName>
        <fullName evidence="3">histidine kinase</fullName>
        <ecNumber evidence="3">2.7.13.3</ecNumber>
    </recommendedName>
</protein>
<dbReference type="PATRIC" id="fig|1286106.3.peg.1003"/>
<dbReference type="STRING" id="1286106.MPL1_04982"/>
<evidence type="ECO:0000256" key="5">
    <source>
        <dbReference type="ARBA" id="ARBA00022679"/>
    </source>
</evidence>
<dbReference type="InterPro" id="IPR050482">
    <property type="entry name" value="Sensor_HK_TwoCompSys"/>
</dbReference>
<feature type="domain" description="HAMP" evidence="10">
    <location>
        <begin position="174"/>
        <end position="226"/>
    </location>
</feature>
<evidence type="ECO:0000256" key="1">
    <source>
        <dbReference type="ARBA" id="ARBA00000085"/>
    </source>
</evidence>
<dbReference type="PANTHER" id="PTHR24421">
    <property type="entry name" value="NITRATE/NITRITE SENSOR PROTEIN NARX-RELATED"/>
    <property type="match status" value="1"/>
</dbReference>
<dbReference type="eggNOG" id="COG4585">
    <property type="taxonomic scope" value="Bacteria"/>
</dbReference>
<feature type="domain" description="Histidine kinase" evidence="9">
    <location>
        <begin position="249"/>
        <end position="440"/>
    </location>
</feature>
<dbReference type="Pfam" id="PF16448">
    <property type="entry name" value="LapD_MoxY_N"/>
    <property type="match status" value="1"/>
</dbReference>
<evidence type="ECO:0000259" key="10">
    <source>
        <dbReference type="PROSITE" id="PS50885"/>
    </source>
</evidence>
<keyword evidence="5" id="KW-0808">Transferase</keyword>
<dbReference type="SMART" id="SM00387">
    <property type="entry name" value="HATPase_c"/>
    <property type="match status" value="1"/>
</dbReference>
<dbReference type="InterPro" id="IPR011712">
    <property type="entry name" value="Sig_transdc_His_kin_sub3_dim/P"/>
</dbReference>
<evidence type="ECO:0000313" key="11">
    <source>
        <dbReference type="EMBL" id="EMR13484.1"/>
    </source>
</evidence>
<accession>M7PSQ2</accession>
<dbReference type="InterPro" id="IPR036890">
    <property type="entry name" value="HATPase_C_sf"/>
</dbReference>
<keyword evidence="4" id="KW-0597">Phosphoprotein</keyword>
<dbReference type="EC" id="2.7.13.3" evidence="3"/>
<dbReference type="OrthoDB" id="9811306at2"/>
<evidence type="ECO:0000259" key="9">
    <source>
        <dbReference type="PROSITE" id="PS50109"/>
    </source>
</evidence>
<proteinExistence type="predicted"/>
<dbReference type="RefSeq" id="WP_009726008.1">
    <property type="nucleotide sequence ID" value="NZ_APHR01000022.1"/>
</dbReference>
<dbReference type="InterPro" id="IPR003660">
    <property type="entry name" value="HAMP_dom"/>
</dbReference>
<comment type="caution">
    <text evidence="11">The sequence shown here is derived from an EMBL/GenBank/DDBJ whole genome shotgun (WGS) entry which is preliminary data.</text>
</comment>
<evidence type="ECO:0000256" key="6">
    <source>
        <dbReference type="ARBA" id="ARBA00022777"/>
    </source>
</evidence>
<dbReference type="Gene3D" id="3.30.565.10">
    <property type="entry name" value="Histidine kinase-like ATPase, C-terminal domain"/>
    <property type="match status" value="1"/>
</dbReference>
<reference evidence="11 12" key="1">
    <citation type="journal article" date="2013" name="Genome Announc.">
        <title>Draft Genome Sequence of Methylophaga lonarensis MPLT, a Haloalkaliphilic (Non-Methane-Utilizing) Methylotroph.</title>
        <authorList>
            <person name="Shetty S.A."/>
            <person name="Marathe N.P."/>
            <person name="Munot H."/>
            <person name="Antony C.P."/>
            <person name="Dhotre D.P."/>
            <person name="Murrell J.C."/>
            <person name="Shouche Y.S."/>
        </authorList>
    </citation>
    <scope>NUCLEOTIDE SEQUENCE [LARGE SCALE GENOMIC DNA]</scope>
    <source>
        <strain evidence="11 12">MPL</strain>
    </source>
</reference>
<dbReference type="SUPFAM" id="SSF55874">
    <property type="entry name" value="ATPase domain of HSP90 chaperone/DNA topoisomerase II/histidine kinase"/>
    <property type="match status" value="1"/>
</dbReference>
<keyword evidence="8" id="KW-1133">Transmembrane helix</keyword>
<sequence length="450" mass="50806">MSLTRLINLRILLSVVVIMCLGSFFAIWQARQSVEHEVQSSFNLAVQLFDLSFKQFAEAGQSEQDWLRHLSALRETRHLNLALENDQGEQVALFTEPTEDFYAHLPRWYVYLVMTEPLAVDYMLTLDDGRIKRLVLSADPMDEIDEAWQESQAYFWSVIAMIIVIFVAINLVFHSMLKAVRSILSGLRQIESGQYGLSLPQFNISEFDAISTEINSLSSALNTARNNNQALARHSMQIQEQERRNMSRELHDEMGQSLTAIKAMAVAVRQPAADREAAGTAIIDVCNHLSGVVRSMMRTLHPLSLTDLGLGATLTDLINEWQRRDTSVSIQLGYDERVDTLHPEQAIHVYRIVQECLTNVVRHANATEVIIAVNKNTYDDGRCLVSVVVEDNGIGKQNNNVQGFGLLAMRERVESMGGDFKFESVSGVGVRVEAWIPYTEKQEQNESEQD</sequence>
<dbReference type="AlphaFoldDB" id="M7PSQ2"/>
<organism evidence="11 12">
    <name type="scientific">Methylophaga lonarensis MPL</name>
    <dbReference type="NCBI Taxonomy" id="1286106"/>
    <lineage>
        <taxon>Bacteria</taxon>
        <taxon>Pseudomonadati</taxon>
        <taxon>Pseudomonadota</taxon>
        <taxon>Gammaproteobacteria</taxon>
        <taxon>Thiotrichales</taxon>
        <taxon>Piscirickettsiaceae</taxon>
        <taxon>Methylophaga</taxon>
    </lineage>
</organism>
<dbReference type="GO" id="GO:0046983">
    <property type="term" value="F:protein dimerization activity"/>
    <property type="evidence" value="ECO:0007669"/>
    <property type="project" value="InterPro"/>
</dbReference>
<keyword evidence="6 11" id="KW-0418">Kinase</keyword>
<evidence type="ECO:0000256" key="8">
    <source>
        <dbReference type="SAM" id="Phobius"/>
    </source>
</evidence>
<dbReference type="GO" id="GO:0016020">
    <property type="term" value="C:membrane"/>
    <property type="evidence" value="ECO:0007669"/>
    <property type="project" value="UniProtKB-SubCell"/>
</dbReference>
<dbReference type="CDD" id="cd16917">
    <property type="entry name" value="HATPase_UhpB-NarQ-NarX-like"/>
    <property type="match status" value="1"/>
</dbReference>
<gene>
    <name evidence="11" type="ORF">MPL1_04982</name>
</gene>
<comment type="catalytic activity">
    <reaction evidence="1">
        <text>ATP + protein L-histidine = ADP + protein N-phospho-L-histidine.</text>
        <dbReference type="EC" id="2.7.13.3"/>
    </reaction>
</comment>
<name>M7PSQ2_9GAMM</name>
<dbReference type="InterPro" id="IPR032244">
    <property type="entry name" value="LapD_MoxY_N"/>
</dbReference>
<dbReference type="Proteomes" id="UP000012019">
    <property type="component" value="Unassembled WGS sequence"/>
</dbReference>
<feature type="transmembrane region" description="Helical" evidence="8">
    <location>
        <begin position="153"/>
        <end position="173"/>
    </location>
</feature>
<keyword evidence="12" id="KW-1185">Reference proteome</keyword>
<comment type="subcellular location">
    <subcellularLocation>
        <location evidence="2">Membrane</location>
    </subcellularLocation>
</comment>
<evidence type="ECO:0000256" key="4">
    <source>
        <dbReference type="ARBA" id="ARBA00022553"/>
    </source>
</evidence>
<keyword evidence="8" id="KW-0472">Membrane</keyword>
<dbReference type="PROSITE" id="PS50885">
    <property type="entry name" value="HAMP"/>
    <property type="match status" value="1"/>
</dbReference>
<keyword evidence="8" id="KW-0812">Transmembrane</keyword>
<evidence type="ECO:0000256" key="3">
    <source>
        <dbReference type="ARBA" id="ARBA00012438"/>
    </source>
</evidence>
<dbReference type="EMBL" id="APHR01000022">
    <property type="protein sequence ID" value="EMR13484.1"/>
    <property type="molecule type" value="Genomic_DNA"/>
</dbReference>
<dbReference type="Pfam" id="PF02518">
    <property type="entry name" value="HATPase_c"/>
    <property type="match status" value="1"/>
</dbReference>
<dbReference type="Gene3D" id="1.20.5.1930">
    <property type="match status" value="1"/>
</dbReference>
<dbReference type="PROSITE" id="PS50109">
    <property type="entry name" value="HIS_KIN"/>
    <property type="match status" value="1"/>
</dbReference>
<dbReference type="GO" id="GO:0000155">
    <property type="term" value="F:phosphorelay sensor kinase activity"/>
    <property type="evidence" value="ECO:0007669"/>
    <property type="project" value="InterPro"/>
</dbReference>
<dbReference type="InterPro" id="IPR005467">
    <property type="entry name" value="His_kinase_dom"/>
</dbReference>
<keyword evidence="7" id="KW-0902">Two-component regulatory system</keyword>
<feature type="transmembrane region" description="Helical" evidence="8">
    <location>
        <begin position="7"/>
        <end position="28"/>
    </location>
</feature>